<evidence type="ECO:0000313" key="3">
    <source>
        <dbReference type="Proteomes" id="UP000649739"/>
    </source>
</evidence>
<proteinExistence type="predicted"/>
<dbReference type="Proteomes" id="UP000649739">
    <property type="component" value="Unassembled WGS sequence"/>
</dbReference>
<organism evidence="2 3">
    <name type="scientific">Pilimelia anulata</name>
    <dbReference type="NCBI Taxonomy" id="53371"/>
    <lineage>
        <taxon>Bacteria</taxon>
        <taxon>Bacillati</taxon>
        <taxon>Actinomycetota</taxon>
        <taxon>Actinomycetes</taxon>
        <taxon>Micromonosporales</taxon>
        <taxon>Micromonosporaceae</taxon>
        <taxon>Pilimelia</taxon>
    </lineage>
</organism>
<dbReference type="AlphaFoldDB" id="A0A8J3FC92"/>
<dbReference type="RefSeq" id="WP_189171582.1">
    <property type="nucleotide sequence ID" value="NZ_BMQB01000009.1"/>
</dbReference>
<sequence length="183" mass="19464">MTLSLADMPSAAPATDAAAAPPTSVRPGSQRASRRMLLRGVTLGAVTIGAAVASLSDRLTSPALARPRADEVGPGGIVGHLSCPADWGGTQPEPDEPDQTAACTGNKVGAKYCDKNGWHKTDAGRAPDGTPVRYWPVQYMCVNKNAWRWKVGDAWYRCSDGWYQVANSTTDPFGEFTLCQARL</sequence>
<feature type="region of interest" description="Disordered" evidence="1">
    <location>
        <begin position="1"/>
        <end position="32"/>
    </location>
</feature>
<feature type="compositionally biased region" description="Low complexity" evidence="1">
    <location>
        <begin position="1"/>
        <end position="23"/>
    </location>
</feature>
<comment type="caution">
    <text evidence="2">The sequence shown here is derived from an EMBL/GenBank/DDBJ whole genome shotgun (WGS) entry which is preliminary data.</text>
</comment>
<protein>
    <submittedName>
        <fullName evidence="2">Uncharacterized protein</fullName>
    </submittedName>
</protein>
<dbReference type="EMBL" id="BMQB01000009">
    <property type="protein sequence ID" value="GGK04792.1"/>
    <property type="molecule type" value="Genomic_DNA"/>
</dbReference>
<keyword evidence="3" id="KW-1185">Reference proteome</keyword>
<name>A0A8J3FC92_9ACTN</name>
<evidence type="ECO:0000313" key="2">
    <source>
        <dbReference type="EMBL" id="GGK04792.1"/>
    </source>
</evidence>
<gene>
    <name evidence="2" type="ORF">GCM10010123_38450</name>
</gene>
<reference evidence="2" key="1">
    <citation type="journal article" date="2014" name="Int. J. Syst. Evol. Microbiol.">
        <title>Complete genome sequence of Corynebacterium casei LMG S-19264T (=DSM 44701T), isolated from a smear-ripened cheese.</title>
        <authorList>
            <consortium name="US DOE Joint Genome Institute (JGI-PGF)"/>
            <person name="Walter F."/>
            <person name="Albersmeier A."/>
            <person name="Kalinowski J."/>
            <person name="Ruckert C."/>
        </authorList>
    </citation>
    <scope>NUCLEOTIDE SEQUENCE</scope>
    <source>
        <strain evidence="2">JCM 3090</strain>
    </source>
</reference>
<evidence type="ECO:0000256" key="1">
    <source>
        <dbReference type="SAM" id="MobiDB-lite"/>
    </source>
</evidence>
<reference evidence="2" key="2">
    <citation type="submission" date="2020-09" db="EMBL/GenBank/DDBJ databases">
        <authorList>
            <person name="Sun Q."/>
            <person name="Ohkuma M."/>
        </authorList>
    </citation>
    <scope>NUCLEOTIDE SEQUENCE</scope>
    <source>
        <strain evidence="2">JCM 3090</strain>
    </source>
</reference>
<accession>A0A8J3FC92</accession>